<proteinExistence type="predicted"/>
<evidence type="ECO:0000313" key="2">
    <source>
        <dbReference type="Proteomes" id="UP000244908"/>
    </source>
</evidence>
<dbReference type="AlphaFoldDB" id="A0A2Y9TZH8"/>
<dbReference type="OrthoDB" id="6457475at2"/>
<evidence type="ECO:0000313" key="1">
    <source>
        <dbReference type="EMBL" id="AWH89127.1"/>
    </source>
</evidence>
<dbReference type="PROSITE" id="PS51257">
    <property type="entry name" value="PROKAR_LIPOPROTEIN"/>
    <property type="match status" value="1"/>
</dbReference>
<dbReference type="EMBL" id="CP029185">
    <property type="protein sequence ID" value="AWH89127.1"/>
    <property type="molecule type" value="Genomic_DNA"/>
</dbReference>
<protein>
    <submittedName>
        <fullName evidence="1">DUF1481 domain-containing protein</fullName>
    </submittedName>
</protein>
<sequence length="215" mass="24078">MIKRLIVISSLILAGCSTSSKDPTLNASGYIANDGMMRVWTKISGEGQPMRLMSVYTPYTGSTVSTYYEYAAGKVSLIRREVQTPDGYPKELLRLDSEGNASFMQRQLADRNEQLSADDILRLKYEEQRILTTSESLDAGKIVLHQGYINNGEIITCAGETVNPVFSYDQQSWIEKRVRNGGFISLAWLDAPRGMQLLLVANENFCSWEPKLATF</sequence>
<dbReference type="Pfam" id="PF07356">
    <property type="entry name" value="DUF1481"/>
    <property type="match status" value="1"/>
</dbReference>
<name>A0A2Y9TZH8_9GAMM</name>
<organism evidence="1 2">
    <name type="scientific">Limnobaculum parvum</name>
    <dbReference type="NCBI Taxonomy" id="2172103"/>
    <lineage>
        <taxon>Bacteria</taxon>
        <taxon>Pseudomonadati</taxon>
        <taxon>Pseudomonadota</taxon>
        <taxon>Gammaproteobacteria</taxon>
        <taxon>Enterobacterales</taxon>
        <taxon>Budviciaceae</taxon>
        <taxon>Limnobaculum</taxon>
    </lineage>
</organism>
<accession>A0A2Y9TZH8</accession>
<dbReference type="KEGG" id="lpv:HYN51_11505"/>
<dbReference type="RefSeq" id="WP_108901182.1">
    <property type="nucleotide sequence ID" value="NZ_CP029185.2"/>
</dbReference>
<gene>
    <name evidence="1" type="ORF">HYN51_11505</name>
</gene>
<keyword evidence="2" id="KW-1185">Reference proteome</keyword>
<dbReference type="InterPro" id="IPR010858">
    <property type="entry name" value="DUF1481"/>
</dbReference>
<reference evidence="1 2" key="1">
    <citation type="journal article" date="2019" name="Int. J. Syst. Evol. Microbiol.">
        <title>Limnobaculum parvum gen. nov., sp. nov., isolated from a freshwater lake.</title>
        <authorList>
            <person name="Baek C."/>
            <person name="Shin S.K."/>
            <person name="Yi H."/>
        </authorList>
    </citation>
    <scope>NUCLEOTIDE SEQUENCE [LARGE SCALE GENOMIC DNA]</scope>
    <source>
        <strain evidence="1 2">HYN0051</strain>
    </source>
</reference>
<dbReference type="Proteomes" id="UP000244908">
    <property type="component" value="Chromosome"/>
</dbReference>